<name>A0A0M4CKL7_9CORY</name>
<protein>
    <submittedName>
        <fullName evidence="1">Uncharacterized protein</fullName>
    </submittedName>
</protein>
<sequence length="160" mass="19258">MNWVDEPGWWTAEQAANAFNVTIREIKERYKQQLPAWAIREAVKEWRYEYDFEDPEYNWGDYAPQENRSTDLFKHRYDVWPESKKPPVDKENTDALRLVTHRDKGFDFGLEPKRRFRVVVIEELYDMEALMIVREERVLSRKVKPIPPRGLGGRFVKRSP</sequence>
<reference evidence="1 2" key="1">
    <citation type="submission" date="2014-08" db="EMBL/GenBank/DDBJ databases">
        <title>Complete genome sequence of Corynebacterium deserti GIMN1.010 (=DSM 45689), isolated from desert sand in western China.</title>
        <authorList>
            <person name="Ruckert C."/>
            <person name="Albersmeier A."/>
            <person name="Kalinowski J."/>
        </authorList>
    </citation>
    <scope>NUCLEOTIDE SEQUENCE [LARGE SCALE GENOMIC DNA]</scope>
    <source>
        <strain evidence="1 2">GIMN1.010</strain>
    </source>
</reference>
<accession>A0A0M4CKL7</accession>
<dbReference type="AlphaFoldDB" id="A0A0M4CKL7"/>
<dbReference type="EMBL" id="CP009220">
    <property type="protein sequence ID" value="ALC07134.1"/>
    <property type="molecule type" value="Genomic_DNA"/>
</dbReference>
<dbReference type="STRING" id="931089.CDES_14045"/>
<dbReference type="RefSeq" id="WP_053545996.1">
    <property type="nucleotide sequence ID" value="NZ_CP009220.1"/>
</dbReference>
<evidence type="ECO:0000313" key="2">
    <source>
        <dbReference type="Proteomes" id="UP000068067"/>
    </source>
</evidence>
<proteinExistence type="predicted"/>
<organism evidence="1 2">
    <name type="scientific">Corynebacterium deserti GIMN1.010</name>
    <dbReference type="NCBI Taxonomy" id="931089"/>
    <lineage>
        <taxon>Bacteria</taxon>
        <taxon>Bacillati</taxon>
        <taxon>Actinomycetota</taxon>
        <taxon>Actinomycetes</taxon>
        <taxon>Mycobacteriales</taxon>
        <taxon>Corynebacteriaceae</taxon>
        <taxon>Corynebacterium</taxon>
    </lineage>
</organism>
<dbReference type="PATRIC" id="fig|931089.4.peg.2840"/>
<keyword evidence="2" id="KW-1185">Reference proteome</keyword>
<dbReference type="KEGG" id="cdx:CDES_14045"/>
<gene>
    <name evidence="1" type="ORF">CDES_14045</name>
</gene>
<dbReference type="Proteomes" id="UP000068067">
    <property type="component" value="Chromosome"/>
</dbReference>
<evidence type="ECO:0000313" key="1">
    <source>
        <dbReference type="EMBL" id="ALC07134.1"/>
    </source>
</evidence>